<feature type="transmembrane region" description="Helical" evidence="9">
    <location>
        <begin position="73"/>
        <end position="98"/>
    </location>
</feature>
<comment type="subcellular location">
    <subcellularLocation>
        <location evidence="1">Cell membrane</location>
        <topology evidence="1">Multi-pass membrane protein</topology>
    </subcellularLocation>
</comment>
<dbReference type="GO" id="GO:0005886">
    <property type="term" value="C:plasma membrane"/>
    <property type="evidence" value="ECO:0007669"/>
    <property type="project" value="UniProtKB-SubCell"/>
</dbReference>
<dbReference type="RefSeq" id="WP_085727805.1">
    <property type="nucleotide sequence ID" value="NZ_NBYN01000037.1"/>
</dbReference>
<keyword evidence="3" id="KW-1003">Cell membrane</keyword>
<name>A0A1X4G883_9CYAN</name>
<keyword evidence="6 9" id="KW-1133">Transmembrane helix</keyword>
<feature type="region of interest" description="Disordered" evidence="8">
    <location>
        <begin position="1"/>
        <end position="22"/>
    </location>
</feature>
<evidence type="ECO:0000256" key="8">
    <source>
        <dbReference type="SAM" id="MobiDB-lite"/>
    </source>
</evidence>
<organism evidence="10 11">
    <name type="scientific">Cylindrospermopsis raciborskii CENA303</name>
    <dbReference type="NCBI Taxonomy" id="1170769"/>
    <lineage>
        <taxon>Bacteria</taxon>
        <taxon>Bacillati</taxon>
        <taxon>Cyanobacteriota</taxon>
        <taxon>Cyanophyceae</taxon>
        <taxon>Nostocales</taxon>
        <taxon>Aphanizomenonaceae</taxon>
        <taxon>Cylindrospermopsis</taxon>
    </lineage>
</organism>
<dbReference type="GO" id="GO:0008360">
    <property type="term" value="P:regulation of cell shape"/>
    <property type="evidence" value="ECO:0007669"/>
    <property type="project" value="UniProtKB-KW"/>
</dbReference>
<feature type="transmembrane region" description="Helical" evidence="9">
    <location>
        <begin position="177"/>
        <end position="199"/>
    </location>
</feature>
<evidence type="ECO:0000313" key="10">
    <source>
        <dbReference type="EMBL" id="OSO92053.1"/>
    </source>
</evidence>
<sequence length="212" mass="24124">MKISGFFRGKNNDPSKKHQESKPLIPPLKDWYPWLRKGLNWVVIFASALACLLMSPTRFLGTELLGIAPNWPLIWLVAWSVKRPTIAGAFAGIIVGLLQDALTAPHPSHALSLAIVGILTSRLQKQRFIKEDFISIALIVFIMVLISNTVFVVQLFFANNSCRPNCFEMIEDIRIYYQRSTLSSAILSSLWAPVVYYPLNHWWQKIIKLTRS</sequence>
<keyword evidence="5" id="KW-0133">Cell shape</keyword>
<feature type="compositionally biased region" description="Basic and acidic residues" evidence="8">
    <location>
        <begin position="10"/>
        <end position="21"/>
    </location>
</feature>
<comment type="caution">
    <text evidence="10">The sequence shown here is derived from an EMBL/GenBank/DDBJ whole genome shotgun (WGS) entry which is preliminary data.</text>
</comment>
<protein>
    <submittedName>
        <fullName evidence="10">Rod shape-determining protein MreD</fullName>
    </submittedName>
</protein>
<evidence type="ECO:0000256" key="7">
    <source>
        <dbReference type="ARBA" id="ARBA00023136"/>
    </source>
</evidence>
<evidence type="ECO:0000256" key="1">
    <source>
        <dbReference type="ARBA" id="ARBA00004651"/>
    </source>
</evidence>
<dbReference type="NCBIfam" id="TIGR03426">
    <property type="entry name" value="shape_MreD"/>
    <property type="match status" value="1"/>
</dbReference>
<dbReference type="Pfam" id="PF04093">
    <property type="entry name" value="MreD"/>
    <property type="match status" value="1"/>
</dbReference>
<accession>A0A1X4G883</accession>
<feature type="transmembrane region" description="Helical" evidence="9">
    <location>
        <begin position="38"/>
        <end position="61"/>
    </location>
</feature>
<evidence type="ECO:0000256" key="2">
    <source>
        <dbReference type="ARBA" id="ARBA00007776"/>
    </source>
</evidence>
<dbReference type="EMBL" id="NBYN01000037">
    <property type="protein sequence ID" value="OSO92053.1"/>
    <property type="molecule type" value="Genomic_DNA"/>
</dbReference>
<evidence type="ECO:0000256" key="3">
    <source>
        <dbReference type="ARBA" id="ARBA00022475"/>
    </source>
</evidence>
<evidence type="ECO:0000256" key="6">
    <source>
        <dbReference type="ARBA" id="ARBA00022989"/>
    </source>
</evidence>
<gene>
    <name evidence="10" type="ORF">B7O87_06930</name>
</gene>
<dbReference type="AlphaFoldDB" id="A0A1X4G883"/>
<dbReference type="Proteomes" id="UP000192997">
    <property type="component" value="Unassembled WGS sequence"/>
</dbReference>
<evidence type="ECO:0000256" key="4">
    <source>
        <dbReference type="ARBA" id="ARBA00022692"/>
    </source>
</evidence>
<proteinExistence type="inferred from homology"/>
<evidence type="ECO:0000256" key="5">
    <source>
        <dbReference type="ARBA" id="ARBA00022960"/>
    </source>
</evidence>
<feature type="transmembrane region" description="Helical" evidence="9">
    <location>
        <begin position="133"/>
        <end position="157"/>
    </location>
</feature>
<evidence type="ECO:0000313" key="11">
    <source>
        <dbReference type="Proteomes" id="UP000192997"/>
    </source>
</evidence>
<evidence type="ECO:0000256" key="9">
    <source>
        <dbReference type="SAM" id="Phobius"/>
    </source>
</evidence>
<dbReference type="InterPro" id="IPR007227">
    <property type="entry name" value="Cell_shape_determining_MreD"/>
</dbReference>
<reference evidence="11" key="1">
    <citation type="submission" date="2017-04" db="EMBL/GenBank/DDBJ databases">
        <authorList>
            <person name="Abreu V.A."/>
            <person name="Popin R.V."/>
            <person name="Rigonato J."/>
            <person name="Andreote A.P."/>
            <person name="Schaker P.C."/>
            <person name="Hoff-Risseti C."/>
            <person name="Alvarenga D.O."/>
            <person name="Varani A.M."/>
            <person name="Fiore M.F."/>
        </authorList>
    </citation>
    <scope>NUCLEOTIDE SEQUENCE [LARGE SCALE GENOMIC DNA]</scope>
    <source>
        <strain evidence="11">CENA303</strain>
    </source>
</reference>
<comment type="similarity">
    <text evidence="2">Belongs to the MreD family.</text>
</comment>
<keyword evidence="4 9" id="KW-0812">Transmembrane</keyword>
<keyword evidence="7 9" id="KW-0472">Membrane</keyword>